<comment type="caution">
    <text evidence="2">The sequence shown here is derived from an EMBL/GenBank/DDBJ whole genome shotgun (WGS) entry which is preliminary data.</text>
</comment>
<dbReference type="PATRIC" id="fig|1423727.3.peg.587"/>
<evidence type="ECO:0000313" key="3">
    <source>
        <dbReference type="Proteomes" id="UP000051672"/>
    </source>
</evidence>
<dbReference type="GO" id="GO:0016787">
    <property type="term" value="F:hydrolase activity"/>
    <property type="evidence" value="ECO:0007669"/>
    <property type="project" value="InterPro"/>
</dbReference>
<dbReference type="RefSeq" id="WP_057893882.1">
    <property type="nucleotide sequence ID" value="NZ_AYZQ01000001.1"/>
</dbReference>
<keyword evidence="3" id="KW-1185">Reference proteome</keyword>
<evidence type="ECO:0000313" key="2">
    <source>
        <dbReference type="EMBL" id="KRM72872.1"/>
    </source>
</evidence>
<feature type="domain" description="Dienelactone hydrolase" evidence="1">
    <location>
        <begin position="79"/>
        <end position="184"/>
    </location>
</feature>
<dbReference type="Gene3D" id="3.40.50.1820">
    <property type="entry name" value="alpha/beta hydrolase"/>
    <property type="match status" value="1"/>
</dbReference>
<organism evidence="2 3">
    <name type="scientific">Lacticaseibacillus brantae DSM 23927</name>
    <dbReference type="NCBI Taxonomy" id="1423727"/>
    <lineage>
        <taxon>Bacteria</taxon>
        <taxon>Bacillati</taxon>
        <taxon>Bacillota</taxon>
        <taxon>Bacilli</taxon>
        <taxon>Lactobacillales</taxon>
        <taxon>Lactobacillaceae</taxon>
        <taxon>Lacticaseibacillus</taxon>
    </lineage>
</organism>
<dbReference type="Pfam" id="PF01738">
    <property type="entry name" value="DLH"/>
    <property type="match status" value="1"/>
</dbReference>
<dbReference type="STRING" id="1423727.FC34_GL000584"/>
<accession>A0A0R2B029</accession>
<dbReference type="InterPro" id="IPR002925">
    <property type="entry name" value="Dienelactn_hydro"/>
</dbReference>
<dbReference type="Proteomes" id="UP000051672">
    <property type="component" value="Unassembled WGS sequence"/>
</dbReference>
<proteinExistence type="predicted"/>
<sequence>MAVNYEYIEGNPDASPLLLLHGTGGSEKDLLPIGRFLAPESPLLSIRGRVVEDGQNRYFKHTADGGFDLDNLQQETDWLFETLNELCQKFDIDYQRFVVVGYSNGANVAARALLTRPDTFHTGVLFHPMALATGDANQDLSDVRLWLSHGDTDPIVSEQNFEILTDDLQQQHADLTIFRHEQSHNLNEAELSSARTWLQSSGRLGRWREEEHK</sequence>
<dbReference type="OrthoDB" id="9796570at2"/>
<dbReference type="AlphaFoldDB" id="A0A0R2B029"/>
<name>A0A0R2B029_9LACO</name>
<protein>
    <submittedName>
        <fullName evidence="2">Esterase</fullName>
    </submittedName>
</protein>
<dbReference type="SUPFAM" id="SSF53474">
    <property type="entry name" value="alpha/beta-Hydrolases"/>
    <property type="match status" value="1"/>
</dbReference>
<dbReference type="InterPro" id="IPR029058">
    <property type="entry name" value="AB_hydrolase_fold"/>
</dbReference>
<dbReference type="EMBL" id="AYZQ01000001">
    <property type="protein sequence ID" value="KRM72872.1"/>
    <property type="molecule type" value="Genomic_DNA"/>
</dbReference>
<reference evidence="2 3" key="1">
    <citation type="journal article" date="2015" name="Genome Announc.">
        <title>Expanding the biotechnology potential of lactobacilli through comparative genomics of 213 strains and associated genera.</title>
        <authorList>
            <person name="Sun Z."/>
            <person name="Harris H.M."/>
            <person name="McCann A."/>
            <person name="Guo C."/>
            <person name="Argimon S."/>
            <person name="Zhang W."/>
            <person name="Yang X."/>
            <person name="Jeffery I.B."/>
            <person name="Cooney J.C."/>
            <person name="Kagawa T.F."/>
            <person name="Liu W."/>
            <person name="Song Y."/>
            <person name="Salvetti E."/>
            <person name="Wrobel A."/>
            <person name="Rasinkangas P."/>
            <person name="Parkhill J."/>
            <person name="Rea M.C."/>
            <person name="O'Sullivan O."/>
            <person name="Ritari J."/>
            <person name="Douillard F.P."/>
            <person name="Paul Ross R."/>
            <person name="Yang R."/>
            <person name="Briner A.E."/>
            <person name="Felis G.E."/>
            <person name="de Vos W.M."/>
            <person name="Barrangou R."/>
            <person name="Klaenhammer T.R."/>
            <person name="Caufield P.W."/>
            <person name="Cui Y."/>
            <person name="Zhang H."/>
            <person name="O'Toole P.W."/>
        </authorList>
    </citation>
    <scope>NUCLEOTIDE SEQUENCE [LARGE SCALE GENOMIC DNA]</scope>
    <source>
        <strain evidence="2 3">DSM 23927</strain>
    </source>
</reference>
<evidence type="ECO:0000259" key="1">
    <source>
        <dbReference type="Pfam" id="PF01738"/>
    </source>
</evidence>
<gene>
    <name evidence="2" type="ORF">FC34_GL000584</name>
</gene>